<dbReference type="EMBL" id="NSKC01000002">
    <property type="protein sequence ID" value="PAU84884.1"/>
    <property type="molecule type" value="Genomic_DNA"/>
</dbReference>
<dbReference type="InterPro" id="IPR056613">
    <property type="entry name" value="DUF7287"/>
</dbReference>
<keyword evidence="1" id="KW-1133">Transmembrane helix</keyword>
<sequence length="190" mass="20052">MWDRRLSPVKRRDPTVARAQTPIDFAVGAGVFLLTLAFVIAFVPTVFDPFSGAATASPVVSDRVAAGLASDVLATSPTEPGVLSPACTAAFFEGNASLAADAGCPEETEDDAASRFGLDEEVLVVVHSLNESAPIGNASTVAIDTRHASRDVTLSRTTDDPAGLARRDVSVSQRIVSIHGDQYRLTVWVW</sequence>
<dbReference type="Proteomes" id="UP000218083">
    <property type="component" value="Unassembled WGS sequence"/>
</dbReference>
<proteinExistence type="predicted"/>
<keyword evidence="3" id="KW-1185">Reference proteome</keyword>
<keyword evidence="1" id="KW-0472">Membrane</keyword>
<accession>A0A2A2FJE9</accession>
<dbReference type="RefSeq" id="WP_095636155.1">
    <property type="nucleotide sequence ID" value="NZ_NSKC01000002.1"/>
</dbReference>
<dbReference type="OrthoDB" id="125215at2157"/>
<dbReference type="Pfam" id="PF23958">
    <property type="entry name" value="DUF7287"/>
    <property type="match status" value="1"/>
</dbReference>
<organism evidence="2 3">
    <name type="scientific">Halorubrum salipaludis</name>
    <dbReference type="NCBI Taxonomy" id="2032630"/>
    <lineage>
        <taxon>Archaea</taxon>
        <taxon>Methanobacteriati</taxon>
        <taxon>Methanobacteriota</taxon>
        <taxon>Stenosarchaea group</taxon>
        <taxon>Halobacteria</taxon>
        <taxon>Halobacteriales</taxon>
        <taxon>Haloferacaceae</taxon>
        <taxon>Halorubrum</taxon>
    </lineage>
</organism>
<keyword evidence="1" id="KW-0812">Transmembrane</keyword>
<name>A0A2A2FJE9_9EURY</name>
<protein>
    <submittedName>
        <fullName evidence="2">Uncharacterized protein</fullName>
    </submittedName>
</protein>
<feature type="transmembrane region" description="Helical" evidence="1">
    <location>
        <begin position="21"/>
        <end position="43"/>
    </location>
</feature>
<evidence type="ECO:0000313" key="2">
    <source>
        <dbReference type="EMBL" id="PAU84884.1"/>
    </source>
</evidence>
<dbReference type="AlphaFoldDB" id="A0A2A2FJE9"/>
<gene>
    <name evidence="2" type="ORF">CK500_05035</name>
</gene>
<reference evidence="2 3" key="1">
    <citation type="submission" date="2017-08" db="EMBL/GenBank/DDBJ databases">
        <title>The strain WRN001 was isolated from Binhai saline alkaline soil, Tianjin, China.</title>
        <authorList>
            <person name="Liu D."/>
            <person name="Zhang G."/>
        </authorList>
    </citation>
    <scope>NUCLEOTIDE SEQUENCE [LARGE SCALE GENOMIC DNA]</scope>
    <source>
        <strain evidence="2 3">WN019</strain>
    </source>
</reference>
<comment type="caution">
    <text evidence="2">The sequence shown here is derived from an EMBL/GenBank/DDBJ whole genome shotgun (WGS) entry which is preliminary data.</text>
</comment>
<evidence type="ECO:0000256" key="1">
    <source>
        <dbReference type="SAM" id="Phobius"/>
    </source>
</evidence>
<evidence type="ECO:0000313" key="3">
    <source>
        <dbReference type="Proteomes" id="UP000218083"/>
    </source>
</evidence>